<evidence type="ECO:0000259" key="2">
    <source>
        <dbReference type="Pfam" id="PF04091"/>
    </source>
</evidence>
<keyword evidence="4" id="KW-1185">Reference proteome</keyword>
<dbReference type="RefSeq" id="XP_013893243.1">
    <property type="nucleotide sequence ID" value="XM_014037789.1"/>
</dbReference>
<dbReference type="GeneID" id="25731233"/>
<dbReference type="GO" id="GO:0006893">
    <property type="term" value="P:Golgi to plasma membrane transport"/>
    <property type="evidence" value="ECO:0007669"/>
    <property type="project" value="TreeGrafter"/>
</dbReference>
<dbReference type="GO" id="GO:0016020">
    <property type="term" value="C:membrane"/>
    <property type="evidence" value="ECO:0007669"/>
    <property type="project" value="TreeGrafter"/>
</dbReference>
<evidence type="ECO:0000313" key="3">
    <source>
        <dbReference type="EMBL" id="KIY94223.1"/>
    </source>
</evidence>
<dbReference type="Pfam" id="PF04091">
    <property type="entry name" value="Sec15_C"/>
    <property type="match status" value="1"/>
</dbReference>
<dbReference type="STRING" id="145388.A0A0D2KEJ0"/>
<dbReference type="GO" id="GO:0090522">
    <property type="term" value="P:vesicle tethering involved in exocytosis"/>
    <property type="evidence" value="ECO:0007669"/>
    <property type="project" value="InterPro"/>
</dbReference>
<dbReference type="InterPro" id="IPR007225">
    <property type="entry name" value="EXOC6/Sec15"/>
</dbReference>
<reference evidence="3 4" key="1">
    <citation type="journal article" date="2013" name="BMC Genomics">
        <title>Reconstruction of the lipid metabolism for the microalga Monoraphidium neglectum from its genome sequence reveals characteristics suitable for biofuel production.</title>
        <authorList>
            <person name="Bogen C."/>
            <person name="Al-Dilaimi A."/>
            <person name="Albersmeier A."/>
            <person name="Wichmann J."/>
            <person name="Grundmann M."/>
            <person name="Rupp O."/>
            <person name="Lauersen K.J."/>
            <person name="Blifernez-Klassen O."/>
            <person name="Kalinowski J."/>
            <person name="Goesmann A."/>
            <person name="Mussgnug J.H."/>
            <person name="Kruse O."/>
        </authorList>
    </citation>
    <scope>NUCLEOTIDE SEQUENCE [LARGE SCALE GENOMIC DNA]</scope>
    <source>
        <strain evidence="3 4">SAG 48.87</strain>
    </source>
</reference>
<name>A0A0D2KEJ0_9CHLO</name>
<dbReference type="AlphaFoldDB" id="A0A0D2KEJ0"/>
<dbReference type="InterPro" id="IPR042044">
    <property type="entry name" value="EXOC6PINT-1/Sec15/Tip20_C_dom2"/>
</dbReference>
<dbReference type="KEGG" id="mng:MNEG_13740"/>
<proteinExistence type="predicted"/>
<evidence type="ECO:0000256" key="1">
    <source>
        <dbReference type="ARBA" id="ARBA00023054"/>
    </source>
</evidence>
<organism evidence="3 4">
    <name type="scientific">Monoraphidium neglectum</name>
    <dbReference type="NCBI Taxonomy" id="145388"/>
    <lineage>
        <taxon>Eukaryota</taxon>
        <taxon>Viridiplantae</taxon>
        <taxon>Chlorophyta</taxon>
        <taxon>core chlorophytes</taxon>
        <taxon>Chlorophyceae</taxon>
        <taxon>CS clade</taxon>
        <taxon>Sphaeropleales</taxon>
        <taxon>Selenastraceae</taxon>
        <taxon>Monoraphidium</taxon>
    </lineage>
</organism>
<evidence type="ECO:0000313" key="4">
    <source>
        <dbReference type="Proteomes" id="UP000054498"/>
    </source>
</evidence>
<protein>
    <recommendedName>
        <fullName evidence="2">Exocyst complex subunit EXOC6/Sec15 C-terminal domain-containing protein</fullName>
    </recommendedName>
</protein>
<dbReference type="GO" id="GO:0000145">
    <property type="term" value="C:exocyst"/>
    <property type="evidence" value="ECO:0007669"/>
    <property type="project" value="TreeGrafter"/>
</dbReference>
<dbReference type="GO" id="GO:0006886">
    <property type="term" value="P:intracellular protein transport"/>
    <property type="evidence" value="ECO:0007669"/>
    <property type="project" value="InterPro"/>
</dbReference>
<sequence length="141" mass="14920">MRCSLRATAAALMRLLGPEGIHGFTLHAIARLAADVSAVERFAGRWGVQGLAAELAEPAQLCALLLSNKLEDVLSPELRAQHYSALDPAAVAAALDRYREVPSQSKKQPAWPSKKAADAVARQLRGQMVAGAAGQRALEGL</sequence>
<dbReference type="EMBL" id="KK104234">
    <property type="protein sequence ID" value="KIY94223.1"/>
    <property type="molecule type" value="Genomic_DNA"/>
</dbReference>
<keyword evidence="1" id="KW-0175">Coiled coil</keyword>
<gene>
    <name evidence="3" type="ORF">MNEG_13740</name>
</gene>
<accession>A0A0D2KEJ0</accession>
<dbReference type="InterPro" id="IPR046361">
    <property type="entry name" value="EXOC6/Sec15_C"/>
</dbReference>
<dbReference type="Proteomes" id="UP000054498">
    <property type="component" value="Unassembled WGS sequence"/>
</dbReference>
<dbReference type="Gene3D" id="1.20.58.670">
    <property type="entry name" value="Dsl1p vesicle tethering complex, Tip20p subunit, domain D"/>
    <property type="match status" value="1"/>
</dbReference>
<feature type="domain" description="Exocyst complex subunit EXOC6/Sec15 C-terminal" evidence="2">
    <location>
        <begin position="6"/>
        <end position="96"/>
    </location>
</feature>
<dbReference type="PANTHER" id="PTHR12702:SF0">
    <property type="entry name" value="EXOCYST COMPLEX COMPONENT 6"/>
    <property type="match status" value="1"/>
</dbReference>
<dbReference type="OrthoDB" id="10267033at2759"/>
<dbReference type="PANTHER" id="PTHR12702">
    <property type="entry name" value="SEC15"/>
    <property type="match status" value="1"/>
</dbReference>